<name>A0ACB9VVV6_CHAAC</name>
<feature type="non-terminal residue" evidence="1">
    <location>
        <position position="1"/>
    </location>
</feature>
<keyword evidence="2" id="KW-1185">Reference proteome</keyword>
<sequence length="282" mass="32922">HYDTLATEIVYFHRFYMFHSFKQFPRYCVGEPGTPVCMPSFHTADLFFLMLRLADNLQNEEVMVLERILLQTIKLDLQQLKGDTHEVQRLVQVAWTFVNDRLCTTVALQWEPQIIAVAVMYLAGRLSKLDIQDWTSKPLSRRWWEQFVHDVPVEVLEDICHQILDLYSQAKQKIPDGGIGTAGTPPSCPSYPPLPHRRPRRPPLRPAPDYQDQPSPRQKMMASPAQVRLMEQQVGLMEQQVRLMEQQVRLMGQQVRLMEQQVGLMEQQVRLMEQQVGLMEQQ</sequence>
<dbReference type="Proteomes" id="UP001057452">
    <property type="component" value="Chromosome 15"/>
</dbReference>
<protein>
    <submittedName>
        <fullName evidence="1">Uncharacterized protein</fullName>
    </submittedName>
</protein>
<evidence type="ECO:0000313" key="1">
    <source>
        <dbReference type="EMBL" id="KAI4804249.1"/>
    </source>
</evidence>
<comment type="caution">
    <text evidence="1">The sequence shown here is derived from an EMBL/GenBank/DDBJ whole genome shotgun (WGS) entry which is preliminary data.</text>
</comment>
<dbReference type="EMBL" id="CM043799">
    <property type="protein sequence ID" value="KAI4804249.1"/>
    <property type="molecule type" value="Genomic_DNA"/>
</dbReference>
<proteinExistence type="predicted"/>
<accession>A0ACB9VVV6</accession>
<evidence type="ECO:0000313" key="2">
    <source>
        <dbReference type="Proteomes" id="UP001057452"/>
    </source>
</evidence>
<organism evidence="1 2">
    <name type="scientific">Chaenocephalus aceratus</name>
    <name type="common">Blackfin icefish</name>
    <name type="synonym">Chaenichthys aceratus</name>
    <dbReference type="NCBI Taxonomy" id="36190"/>
    <lineage>
        <taxon>Eukaryota</taxon>
        <taxon>Metazoa</taxon>
        <taxon>Chordata</taxon>
        <taxon>Craniata</taxon>
        <taxon>Vertebrata</taxon>
        <taxon>Euteleostomi</taxon>
        <taxon>Actinopterygii</taxon>
        <taxon>Neopterygii</taxon>
        <taxon>Teleostei</taxon>
        <taxon>Neoteleostei</taxon>
        <taxon>Acanthomorphata</taxon>
        <taxon>Eupercaria</taxon>
        <taxon>Perciformes</taxon>
        <taxon>Notothenioidei</taxon>
        <taxon>Channichthyidae</taxon>
        <taxon>Chaenocephalus</taxon>
    </lineage>
</organism>
<reference evidence="1" key="1">
    <citation type="submission" date="2022-05" db="EMBL/GenBank/DDBJ databases">
        <title>Chromosome-level genome of Chaenocephalus aceratus.</title>
        <authorList>
            <person name="Park H."/>
        </authorList>
    </citation>
    <scope>NUCLEOTIDE SEQUENCE</scope>
    <source>
        <strain evidence="1">KU_202001</strain>
    </source>
</reference>
<gene>
    <name evidence="1" type="ORF">KUCAC02_025883</name>
</gene>